<feature type="transmembrane region" description="Helical" evidence="6">
    <location>
        <begin position="12"/>
        <end position="32"/>
    </location>
</feature>
<feature type="transmembrane region" description="Helical" evidence="6">
    <location>
        <begin position="238"/>
        <end position="255"/>
    </location>
</feature>
<keyword evidence="2" id="KW-1003">Cell membrane</keyword>
<evidence type="ECO:0000313" key="8">
    <source>
        <dbReference type="Proteomes" id="UP000053370"/>
    </source>
</evidence>
<evidence type="ECO:0000256" key="6">
    <source>
        <dbReference type="SAM" id="Phobius"/>
    </source>
</evidence>
<feature type="transmembrane region" description="Helical" evidence="6">
    <location>
        <begin position="111"/>
        <end position="132"/>
    </location>
</feature>
<evidence type="ECO:0000313" key="7">
    <source>
        <dbReference type="EMBL" id="GAP40563.1"/>
    </source>
</evidence>
<dbReference type="PANTHER" id="PTHR47089:SF1">
    <property type="entry name" value="GUANOSINE ABC TRANSPORTER PERMEASE PROTEIN NUPP"/>
    <property type="match status" value="1"/>
</dbReference>
<accession>A0A0S7BVR5</accession>
<protein>
    <submittedName>
        <fullName evidence="7">Nucleoside ABC transporter membrane protein</fullName>
    </submittedName>
</protein>
<evidence type="ECO:0000256" key="1">
    <source>
        <dbReference type="ARBA" id="ARBA00004651"/>
    </source>
</evidence>
<dbReference type="GO" id="GO:0022857">
    <property type="term" value="F:transmembrane transporter activity"/>
    <property type="evidence" value="ECO:0007669"/>
    <property type="project" value="InterPro"/>
</dbReference>
<evidence type="ECO:0000256" key="4">
    <source>
        <dbReference type="ARBA" id="ARBA00022989"/>
    </source>
</evidence>
<organism evidence="7">
    <name type="scientific">Flexilinea flocculi</name>
    <dbReference type="NCBI Taxonomy" id="1678840"/>
    <lineage>
        <taxon>Bacteria</taxon>
        <taxon>Bacillati</taxon>
        <taxon>Chloroflexota</taxon>
        <taxon>Anaerolineae</taxon>
        <taxon>Anaerolineales</taxon>
        <taxon>Anaerolineaceae</taxon>
        <taxon>Flexilinea</taxon>
    </lineage>
</organism>
<dbReference type="STRING" id="1678840.ATC1_13539"/>
<proteinExistence type="predicted"/>
<feature type="transmembrane region" description="Helical" evidence="6">
    <location>
        <begin position="192"/>
        <end position="210"/>
    </location>
</feature>
<dbReference type="Proteomes" id="UP000053370">
    <property type="component" value="Unassembled WGS sequence"/>
</dbReference>
<keyword evidence="5 6" id="KW-0472">Membrane</keyword>
<gene>
    <name evidence="7" type="ORF">ATC1_13539</name>
</gene>
<dbReference type="AlphaFoldDB" id="A0A0S7BVR5"/>
<keyword evidence="8" id="KW-1185">Reference proteome</keyword>
<dbReference type="EMBL" id="DF968181">
    <property type="protein sequence ID" value="GAP40563.1"/>
    <property type="molecule type" value="Genomic_DNA"/>
</dbReference>
<feature type="transmembrane region" description="Helical" evidence="6">
    <location>
        <begin position="141"/>
        <end position="160"/>
    </location>
</feature>
<dbReference type="GO" id="GO:0005886">
    <property type="term" value="C:plasma membrane"/>
    <property type="evidence" value="ECO:0007669"/>
    <property type="project" value="UniProtKB-SubCell"/>
</dbReference>
<dbReference type="RefSeq" id="WP_201777259.1">
    <property type="nucleotide sequence ID" value="NZ_DF968181.1"/>
</dbReference>
<feature type="transmembrane region" description="Helical" evidence="6">
    <location>
        <begin position="59"/>
        <end position="76"/>
    </location>
</feature>
<sequence length="354" mass="38387">MSKKINKIIQAIFPALLMVSGALLTGAILIIISGNDPIAAYAALLEGAFSNSYRISETFVKAIPLMLMALGVSIAFKNQIWNIGAGGQFTIGTILSVIVCLYFKLPPIPTIILSFIFAFIGGALWGGLAGWLKARFNANEVITTLMLDYIATYLLAYLVYGPMMDPNGFGYPQSAVIEKVLRLPKLIVGGRLHTGIFVAIAILFLMLLFWRSTLGFKIELAGQGNDVSRYAGIDNKKIIVITMLLSGGLSGIAGWNEIHGIHLRLMTDLAGSYGSIAIVIALLGNLNPLGIAISAYFFSVLIVGGNTMQNLTGIPYSLVDIIQGLIVVFVITRTAFRTESIQTFFRKRRYQHNG</sequence>
<feature type="transmembrane region" description="Helical" evidence="6">
    <location>
        <begin position="314"/>
        <end position="336"/>
    </location>
</feature>
<evidence type="ECO:0000256" key="3">
    <source>
        <dbReference type="ARBA" id="ARBA00022692"/>
    </source>
</evidence>
<keyword evidence="3 6" id="KW-0812">Transmembrane</keyword>
<dbReference type="CDD" id="cd06580">
    <property type="entry name" value="TM_PBP1_transp_TpRbsC_like"/>
    <property type="match status" value="1"/>
</dbReference>
<reference evidence="7" key="1">
    <citation type="journal article" date="2015" name="Genome Announc.">
        <title>Draft Genome Sequence of Anaerolineae Strain TC1, a Novel Isolate from a Methanogenic Wastewater Treatment System.</title>
        <authorList>
            <person name="Matsuura N."/>
            <person name="Tourlousse D.M."/>
            <person name="Sun L."/>
            <person name="Toyonaga M."/>
            <person name="Kuroda K."/>
            <person name="Ohashi A."/>
            <person name="Cruz R."/>
            <person name="Yamaguchi T."/>
            <person name="Sekiguchi Y."/>
        </authorList>
    </citation>
    <scope>NUCLEOTIDE SEQUENCE [LARGE SCALE GENOMIC DNA]</scope>
    <source>
        <strain evidence="7">TC1</strain>
    </source>
</reference>
<feature type="transmembrane region" description="Helical" evidence="6">
    <location>
        <begin position="83"/>
        <end position="105"/>
    </location>
</feature>
<dbReference type="Pfam" id="PF02653">
    <property type="entry name" value="BPD_transp_2"/>
    <property type="match status" value="1"/>
</dbReference>
<comment type="subcellular location">
    <subcellularLocation>
        <location evidence="1">Cell membrane</location>
        <topology evidence="1">Multi-pass membrane protein</topology>
    </subcellularLocation>
</comment>
<evidence type="ECO:0000256" key="2">
    <source>
        <dbReference type="ARBA" id="ARBA00022475"/>
    </source>
</evidence>
<name>A0A0S7BVR5_9CHLR</name>
<evidence type="ECO:0000256" key="5">
    <source>
        <dbReference type="ARBA" id="ARBA00023136"/>
    </source>
</evidence>
<keyword evidence="4 6" id="KW-1133">Transmembrane helix</keyword>
<dbReference type="InterPro" id="IPR001851">
    <property type="entry name" value="ABC_transp_permease"/>
</dbReference>
<dbReference type="PANTHER" id="PTHR47089">
    <property type="entry name" value="ABC TRANSPORTER, PERMEASE PROTEIN"/>
    <property type="match status" value="1"/>
</dbReference>